<evidence type="ECO:0000256" key="16">
    <source>
        <dbReference type="ARBA" id="ARBA00023303"/>
    </source>
</evidence>
<feature type="region of interest" description="Disordered" evidence="18">
    <location>
        <begin position="1"/>
        <end position="28"/>
    </location>
</feature>
<keyword evidence="10" id="KW-0675">Receptor</keyword>
<dbReference type="PRINTS" id="PR00253">
    <property type="entry name" value="GABAARECEPTR"/>
</dbReference>
<keyword evidence="12" id="KW-0325">Glycoprotein</keyword>
<dbReference type="PRINTS" id="PR01160">
    <property type="entry name" value="GABAARBETA"/>
</dbReference>
<feature type="transmembrane region" description="Helical" evidence="19">
    <location>
        <begin position="234"/>
        <end position="258"/>
    </location>
</feature>
<evidence type="ECO:0000256" key="5">
    <source>
        <dbReference type="ARBA" id="ARBA00022989"/>
    </source>
</evidence>
<dbReference type="Pfam" id="PF02931">
    <property type="entry name" value="Neur_chan_LBD"/>
    <property type="match status" value="1"/>
</dbReference>
<evidence type="ECO:0000256" key="19">
    <source>
        <dbReference type="SAM" id="Phobius"/>
    </source>
</evidence>
<evidence type="ECO:0000256" key="12">
    <source>
        <dbReference type="ARBA" id="ARBA00023180"/>
    </source>
</evidence>
<dbReference type="GO" id="GO:0004890">
    <property type="term" value="F:GABA-A receptor activity"/>
    <property type="evidence" value="ECO:0007669"/>
    <property type="project" value="InterPro"/>
</dbReference>
<feature type="domain" description="Neurotransmitter-gated ion-channel ligand-binding" evidence="20">
    <location>
        <begin position="40"/>
        <end position="179"/>
    </location>
</feature>
<feature type="transmembrane region" description="Helical" evidence="19">
    <location>
        <begin position="264"/>
        <end position="286"/>
    </location>
</feature>
<evidence type="ECO:0000256" key="17">
    <source>
        <dbReference type="ARBA" id="ARBA00034104"/>
    </source>
</evidence>
<keyword evidence="9" id="KW-1015">Disulfide bond</keyword>
<evidence type="ECO:0000256" key="13">
    <source>
        <dbReference type="ARBA" id="ARBA00023214"/>
    </source>
</evidence>
<dbReference type="SUPFAM" id="SSF90112">
    <property type="entry name" value="Neurotransmitter-gated ion-channel transmembrane pore"/>
    <property type="match status" value="1"/>
</dbReference>
<evidence type="ECO:0000256" key="15">
    <source>
        <dbReference type="ARBA" id="ARBA00023286"/>
    </source>
</evidence>
<comment type="caution">
    <text evidence="22">The sequence shown here is derived from an EMBL/GenBank/DDBJ whole genome shotgun (WGS) entry which is preliminary data.</text>
</comment>
<keyword evidence="6" id="KW-0770">Synapse</keyword>
<dbReference type="InterPro" id="IPR006029">
    <property type="entry name" value="Neurotrans-gated_channel_TM"/>
</dbReference>
<dbReference type="InterPro" id="IPR006202">
    <property type="entry name" value="Neur_chan_lig-bd"/>
</dbReference>
<keyword evidence="3 19" id="KW-0812">Transmembrane</keyword>
<dbReference type="OrthoDB" id="8890589at2759"/>
<keyword evidence="23" id="KW-1185">Reference proteome</keyword>
<evidence type="ECO:0000259" key="21">
    <source>
        <dbReference type="Pfam" id="PF02932"/>
    </source>
</evidence>
<proteinExistence type="predicted"/>
<dbReference type="Proteomes" id="UP000316079">
    <property type="component" value="Unassembled WGS sequence"/>
</dbReference>
<name>A0A553QL60_9TELE</name>
<evidence type="ECO:0000256" key="3">
    <source>
        <dbReference type="ARBA" id="ARBA00022692"/>
    </source>
</evidence>
<keyword evidence="4" id="KW-0732">Signal</keyword>
<dbReference type="InterPro" id="IPR038050">
    <property type="entry name" value="Neuro_actylchol_rec"/>
</dbReference>
<evidence type="ECO:0000259" key="20">
    <source>
        <dbReference type="Pfam" id="PF02931"/>
    </source>
</evidence>
<keyword evidence="2" id="KW-1003">Cell membrane</keyword>
<keyword evidence="11" id="KW-0869">Chloride channel</keyword>
<keyword evidence="13" id="KW-0868">Chloride</keyword>
<dbReference type="InterPro" id="IPR002289">
    <property type="entry name" value="GABAAb_rcpt"/>
</dbReference>
<keyword evidence="14" id="KW-0628">Postsynaptic cell membrane</keyword>
<dbReference type="Gene3D" id="1.20.58.390">
    <property type="entry name" value="Neurotransmitter-gated ion-channel transmembrane domain"/>
    <property type="match status" value="1"/>
</dbReference>
<gene>
    <name evidence="22" type="ORF">DNTS_025191</name>
</gene>
<feature type="non-terminal residue" evidence="22">
    <location>
        <position position="435"/>
    </location>
</feature>
<dbReference type="GO" id="GO:0005254">
    <property type="term" value="F:chloride channel activity"/>
    <property type="evidence" value="ECO:0007669"/>
    <property type="project" value="UniProtKB-KW"/>
</dbReference>
<dbReference type="GO" id="GO:0034707">
    <property type="term" value="C:chloride channel complex"/>
    <property type="evidence" value="ECO:0007669"/>
    <property type="project" value="UniProtKB-KW"/>
</dbReference>
<feature type="transmembrane region" description="Helical" evidence="19">
    <location>
        <begin position="298"/>
        <end position="319"/>
    </location>
</feature>
<keyword evidence="7" id="KW-0406">Ion transport</keyword>
<feature type="domain" description="Neurotransmitter-gated ion-channel transmembrane" evidence="21">
    <location>
        <begin position="241"/>
        <end position="337"/>
    </location>
</feature>
<dbReference type="Pfam" id="PF02932">
    <property type="entry name" value="Neur_chan_memb"/>
    <property type="match status" value="1"/>
</dbReference>
<dbReference type="InterPro" id="IPR036734">
    <property type="entry name" value="Neur_chan_lig-bd_sf"/>
</dbReference>
<keyword evidence="8 19" id="KW-0472">Membrane</keyword>
<evidence type="ECO:0000313" key="22">
    <source>
        <dbReference type="EMBL" id="TRY90731.1"/>
    </source>
</evidence>
<feature type="transmembrane region" description="Helical" evidence="19">
    <location>
        <begin position="409"/>
        <end position="432"/>
    </location>
</feature>
<evidence type="ECO:0000256" key="4">
    <source>
        <dbReference type="ARBA" id="ARBA00022729"/>
    </source>
</evidence>
<evidence type="ECO:0000256" key="9">
    <source>
        <dbReference type="ARBA" id="ARBA00023157"/>
    </source>
</evidence>
<evidence type="ECO:0000256" key="7">
    <source>
        <dbReference type="ARBA" id="ARBA00023065"/>
    </source>
</evidence>
<comment type="subcellular location">
    <subcellularLocation>
        <location evidence="17">Postsynaptic cell membrane</location>
        <topology evidence="17">Multi-pass membrane protein</topology>
    </subcellularLocation>
</comment>
<evidence type="ECO:0000313" key="23">
    <source>
        <dbReference type="Proteomes" id="UP000316079"/>
    </source>
</evidence>
<feature type="compositionally biased region" description="Basic residues" evidence="18">
    <location>
        <begin position="17"/>
        <end position="26"/>
    </location>
</feature>
<organism evidence="22 23">
    <name type="scientific">Danionella cerebrum</name>
    <dbReference type="NCBI Taxonomy" id="2873325"/>
    <lineage>
        <taxon>Eukaryota</taxon>
        <taxon>Metazoa</taxon>
        <taxon>Chordata</taxon>
        <taxon>Craniata</taxon>
        <taxon>Vertebrata</taxon>
        <taxon>Euteleostomi</taxon>
        <taxon>Actinopterygii</taxon>
        <taxon>Neopterygii</taxon>
        <taxon>Teleostei</taxon>
        <taxon>Ostariophysi</taxon>
        <taxon>Cypriniformes</taxon>
        <taxon>Danionidae</taxon>
        <taxon>Danioninae</taxon>
        <taxon>Danionella</taxon>
    </lineage>
</organism>
<dbReference type="InterPro" id="IPR006201">
    <property type="entry name" value="Neur_channel"/>
</dbReference>
<dbReference type="Gene3D" id="2.70.170.10">
    <property type="entry name" value="Neurotransmitter-gated ion-channel ligand-binding domain"/>
    <property type="match status" value="1"/>
</dbReference>
<dbReference type="STRING" id="623744.A0A553QL60"/>
<keyword evidence="15" id="KW-1071">Ligand-gated ion channel</keyword>
<reference evidence="22 23" key="1">
    <citation type="journal article" date="2019" name="Sci. Data">
        <title>Hybrid genome assembly and annotation of Danionella translucida.</title>
        <authorList>
            <person name="Kadobianskyi M."/>
            <person name="Schulze L."/>
            <person name="Schuelke M."/>
            <person name="Judkewitz B."/>
        </authorList>
    </citation>
    <scope>NUCLEOTIDE SEQUENCE [LARGE SCALE GENOMIC DNA]</scope>
    <source>
        <strain evidence="22 23">Bolton</strain>
    </source>
</reference>
<evidence type="ECO:0000256" key="10">
    <source>
        <dbReference type="ARBA" id="ARBA00023170"/>
    </source>
</evidence>
<evidence type="ECO:0000256" key="11">
    <source>
        <dbReference type="ARBA" id="ARBA00023173"/>
    </source>
</evidence>
<protein>
    <submittedName>
        <fullName evidence="22">Uncharacterized protein</fullName>
    </submittedName>
</protein>
<keyword evidence="16" id="KW-0407">Ion channel</keyword>
<dbReference type="SUPFAM" id="SSF63712">
    <property type="entry name" value="Nicotinic receptor ligand binding domain-like"/>
    <property type="match status" value="1"/>
</dbReference>
<dbReference type="GO" id="GO:0045211">
    <property type="term" value="C:postsynaptic membrane"/>
    <property type="evidence" value="ECO:0007669"/>
    <property type="project" value="UniProtKB-SubCell"/>
</dbReference>
<dbReference type="InterPro" id="IPR006028">
    <property type="entry name" value="GABAA/Glycine_rcpt"/>
</dbReference>
<dbReference type="PANTHER" id="PTHR18945">
    <property type="entry name" value="NEUROTRANSMITTER GATED ION CHANNEL"/>
    <property type="match status" value="1"/>
</dbReference>
<keyword evidence="5 19" id="KW-1133">Transmembrane helix</keyword>
<sequence>MGDDSGLQRTKLNTGNHVKRNRKKPKDKSYRIGEGGIFYEYTITMNLQKSWRDKRLSYTGIPLNLTLDNQVVHQLWFPDTYFLNDIKPFVPGVTVTNRMVRLHPDGTVIYNLRVTTTVACYMNRHMYPLDELNCTLKIGSYEYTTGDIVFYWNGKNSVTGVENIKLPQFSFVDYEKTTQKVAFATGVKVEASDGRYQLTTGNCPGPCPPCHLRNYQELYPQLSLSFILKRNAGYLILETHLPSCLITIASWVSLWINVDNSFDGLILGFAAFVMVIFINTCVYHTLPMTSYWKAIDFYLLNCLLHVFMAVLLNLVFFIVEPDQQNNQVADESESIYLSVMVLHDHEELRNIELPEDLSSMHQQNRPTANDLFAPPVTPLERAQSFLREQASKMKLKIYNLIDINFIDKYFRVILLISFIVFNLVYWVIYVLVGST</sequence>
<evidence type="ECO:0000256" key="14">
    <source>
        <dbReference type="ARBA" id="ARBA00023257"/>
    </source>
</evidence>
<evidence type="ECO:0000256" key="6">
    <source>
        <dbReference type="ARBA" id="ARBA00023018"/>
    </source>
</evidence>
<feature type="compositionally biased region" description="Polar residues" evidence="18">
    <location>
        <begin position="7"/>
        <end position="16"/>
    </location>
</feature>
<evidence type="ECO:0000256" key="2">
    <source>
        <dbReference type="ARBA" id="ARBA00022475"/>
    </source>
</evidence>
<dbReference type="PRINTS" id="PR00252">
    <property type="entry name" value="NRIONCHANNEL"/>
</dbReference>
<evidence type="ECO:0000256" key="18">
    <source>
        <dbReference type="SAM" id="MobiDB-lite"/>
    </source>
</evidence>
<dbReference type="GO" id="GO:0005230">
    <property type="term" value="F:extracellular ligand-gated monoatomic ion channel activity"/>
    <property type="evidence" value="ECO:0007669"/>
    <property type="project" value="InterPro"/>
</dbReference>
<accession>A0A553QL60</accession>
<dbReference type="EMBL" id="SRMA01025817">
    <property type="protein sequence ID" value="TRY90731.1"/>
    <property type="molecule type" value="Genomic_DNA"/>
</dbReference>
<dbReference type="InterPro" id="IPR036719">
    <property type="entry name" value="Neuro-gated_channel_TM_sf"/>
</dbReference>
<evidence type="ECO:0000256" key="8">
    <source>
        <dbReference type="ARBA" id="ARBA00023136"/>
    </source>
</evidence>
<evidence type="ECO:0000256" key="1">
    <source>
        <dbReference type="ARBA" id="ARBA00022448"/>
    </source>
</evidence>
<dbReference type="AlphaFoldDB" id="A0A553QL60"/>
<keyword evidence="1" id="KW-0813">Transport</keyword>